<protein>
    <submittedName>
        <fullName evidence="2">Uncharacterized protein</fullName>
    </submittedName>
</protein>
<reference evidence="2 3" key="1">
    <citation type="submission" date="2024-10" db="EMBL/GenBank/DDBJ databases">
        <authorList>
            <person name="Kim D."/>
        </authorList>
    </citation>
    <scope>NUCLEOTIDE SEQUENCE [LARGE SCALE GENOMIC DNA]</scope>
    <source>
        <strain evidence="2">Taebaek</strain>
    </source>
</reference>
<evidence type="ECO:0000313" key="3">
    <source>
        <dbReference type="Proteomes" id="UP001620645"/>
    </source>
</evidence>
<evidence type="ECO:0000313" key="2">
    <source>
        <dbReference type="EMBL" id="KAL3074788.1"/>
    </source>
</evidence>
<dbReference type="EMBL" id="JBICCN010000356">
    <property type="protein sequence ID" value="KAL3074788.1"/>
    <property type="molecule type" value="Genomic_DNA"/>
</dbReference>
<sequence>MLNHKLESFKHVQAIEIKHQEKVVIEAFRSFCKYAEYRLLYFKRTVPEKPATKSDALCTSKRSLAPMTTAPHQKSYLNNWTKVKTQQTTECEFNCFAARLGGTELMELEGTGLTEKARRRQNLGKIGRNGDDGKLEGTAETEPLNKEDGTEATEKLAGTAATEPLAKSDGTGMMEKPPLATKVSFKMEDQLKEDPKQKKKM</sequence>
<feature type="compositionally biased region" description="Basic and acidic residues" evidence="1">
    <location>
        <begin position="185"/>
        <end position="201"/>
    </location>
</feature>
<evidence type="ECO:0000256" key="1">
    <source>
        <dbReference type="SAM" id="MobiDB-lite"/>
    </source>
</evidence>
<comment type="caution">
    <text evidence="2">The sequence shown here is derived from an EMBL/GenBank/DDBJ whole genome shotgun (WGS) entry which is preliminary data.</text>
</comment>
<name>A0ABD2I6P1_HETSC</name>
<feature type="compositionally biased region" description="Basic and acidic residues" evidence="1">
    <location>
        <begin position="128"/>
        <end position="154"/>
    </location>
</feature>
<keyword evidence="3" id="KW-1185">Reference proteome</keyword>
<proteinExistence type="predicted"/>
<gene>
    <name evidence="2" type="ORF">niasHS_014233</name>
</gene>
<organism evidence="2 3">
    <name type="scientific">Heterodera schachtii</name>
    <name type="common">Sugarbeet cyst nematode worm</name>
    <name type="synonym">Tylenchus schachtii</name>
    <dbReference type="NCBI Taxonomy" id="97005"/>
    <lineage>
        <taxon>Eukaryota</taxon>
        <taxon>Metazoa</taxon>
        <taxon>Ecdysozoa</taxon>
        <taxon>Nematoda</taxon>
        <taxon>Chromadorea</taxon>
        <taxon>Rhabditida</taxon>
        <taxon>Tylenchina</taxon>
        <taxon>Tylenchomorpha</taxon>
        <taxon>Tylenchoidea</taxon>
        <taxon>Heteroderidae</taxon>
        <taxon>Heteroderinae</taxon>
        <taxon>Heterodera</taxon>
    </lineage>
</organism>
<dbReference type="AlphaFoldDB" id="A0ABD2I6P1"/>
<feature type="region of interest" description="Disordered" evidence="1">
    <location>
        <begin position="119"/>
        <end position="201"/>
    </location>
</feature>
<accession>A0ABD2I6P1</accession>
<dbReference type="Proteomes" id="UP001620645">
    <property type="component" value="Unassembled WGS sequence"/>
</dbReference>